<dbReference type="SUPFAM" id="SSF52172">
    <property type="entry name" value="CheY-like"/>
    <property type="match status" value="1"/>
</dbReference>
<dbReference type="PROSITE" id="PS51755">
    <property type="entry name" value="OMPR_PHOB"/>
    <property type="match status" value="1"/>
</dbReference>
<organism evidence="8 9">
    <name type="scientific">Caldimonas mangrovi</name>
    <dbReference type="NCBI Taxonomy" id="2944811"/>
    <lineage>
        <taxon>Bacteria</taxon>
        <taxon>Pseudomonadati</taxon>
        <taxon>Pseudomonadota</taxon>
        <taxon>Betaproteobacteria</taxon>
        <taxon>Burkholderiales</taxon>
        <taxon>Sphaerotilaceae</taxon>
        <taxon>Caldimonas</taxon>
    </lineage>
</organism>
<dbReference type="InterPro" id="IPR039420">
    <property type="entry name" value="WalR-like"/>
</dbReference>
<protein>
    <submittedName>
        <fullName evidence="8">Response regulator</fullName>
    </submittedName>
</protein>
<evidence type="ECO:0000256" key="5">
    <source>
        <dbReference type="PROSITE-ProRule" id="PRU01091"/>
    </source>
</evidence>
<dbReference type="Pfam" id="PF00486">
    <property type="entry name" value="Trans_reg_C"/>
    <property type="match status" value="1"/>
</dbReference>
<comment type="caution">
    <text evidence="8">The sequence shown here is derived from an EMBL/GenBank/DDBJ whole genome shotgun (WGS) entry which is preliminary data.</text>
</comment>
<evidence type="ECO:0000313" key="9">
    <source>
        <dbReference type="Proteomes" id="UP001165541"/>
    </source>
</evidence>
<dbReference type="CDD" id="cd00383">
    <property type="entry name" value="trans_reg_C"/>
    <property type="match status" value="1"/>
</dbReference>
<dbReference type="Proteomes" id="UP001165541">
    <property type="component" value="Unassembled WGS sequence"/>
</dbReference>
<dbReference type="EMBL" id="JAMKFE010000006">
    <property type="protein sequence ID" value="MCM5680213.1"/>
    <property type="molecule type" value="Genomic_DNA"/>
</dbReference>
<dbReference type="Pfam" id="PF00072">
    <property type="entry name" value="Response_reg"/>
    <property type="match status" value="1"/>
</dbReference>
<feature type="modified residue" description="4-aspartylphosphate" evidence="4">
    <location>
        <position position="51"/>
    </location>
</feature>
<dbReference type="PANTHER" id="PTHR48111">
    <property type="entry name" value="REGULATOR OF RPOS"/>
    <property type="match status" value="1"/>
</dbReference>
<evidence type="ECO:0000256" key="3">
    <source>
        <dbReference type="ARBA" id="ARBA00023163"/>
    </source>
</evidence>
<keyword evidence="9" id="KW-1185">Reference proteome</keyword>
<evidence type="ECO:0000313" key="8">
    <source>
        <dbReference type="EMBL" id="MCM5680213.1"/>
    </source>
</evidence>
<feature type="domain" description="OmpR/PhoB-type" evidence="7">
    <location>
        <begin position="123"/>
        <end position="220"/>
    </location>
</feature>
<feature type="DNA-binding region" description="OmpR/PhoB-type" evidence="5">
    <location>
        <begin position="123"/>
        <end position="220"/>
    </location>
</feature>
<proteinExistence type="predicted"/>
<dbReference type="Gene3D" id="3.40.50.2300">
    <property type="match status" value="1"/>
</dbReference>
<dbReference type="SMART" id="SM00448">
    <property type="entry name" value="REC"/>
    <property type="match status" value="1"/>
</dbReference>
<dbReference type="Gene3D" id="6.10.250.690">
    <property type="match status" value="1"/>
</dbReference>
<dbReference type="InterPro" id="IPR036388">
    <property type="entry name" value="WH-like_DNA-bd_sf"/>
</dbReference>
<evidence type="ECO:0000256" key="4">
    <source>
        <dbReference type="PROSITE-ProRule" id="PRU00169"/>
    </source>
</evidence>
<sequence>MKVLVVEDDRHLAQGMQAALEQRGYTVQSCGNGVEALQRLRHEAPDAMLLDLGLPGLDGLAVLGRLRTLKCAVPVMVLTARCGVGDRIQALNAGADDYLSKPFDMDELEARLRALLRRSSGRRATHQQCGELRLELDSGVFYLGGAILELSPREQAFLRPLIAKAGVVVPKDRLFRAVFALECEILPQALDVVAHRVRRKLTGASVELVTVRGLGYLLRESMQAAASAR</sequence>
<keyword evidence="3" id="KW-0804">Transcription</keyword>
<keyword evidence="2 5" id="KW-0238">DNA-binding</keyword>
<reference evidence="8" key="1">
    <citation type="submission" date="2022-05" db="EMBL/GenBank/DDBJ databases">
        <title>Schlegelella sp. nov., isolated from mangrove soil.</title>
        <authorList>
            <person name="Liu Y."/>
            <person name="Ge X."/>
            <person name="Liu W."/>
        </authorList>
    </citation>
    <scope>NUCLEOTIDE SEQUENCE</scope>
    <source>
        <strain evidence="8">S2-27</strain>
    </source>
</reference>
<dbReference type="PANTHER" id="PTHR48111:SF67">
    <property type="entry name" value="TRANSCRIPTIONAL REGULATORY PROTEIN TCTD"/>
    <property type="match status" value="1"/>
</dbReference>
<dbReference type="SMART" id="SM00862">
    <property type="entry name" value="Trans_reg_C"/>
    <property type="match status" value="1"/>
</dbReference>
<dbReference type="Gene3D" id="1.10.10.10">
    <property type="entry name" value="Winged helix-like DNA-binding domain superfamily/Winged helix DNA-binding domain"/>
    <property type="match status" value="1"/>
</dbReference>
<dbReference type="RefSeq" id="WP_251778635.1">
    <property type="nucleotide sequence ID" value="NZ_JAMKFE010000006.1"/>
</dbReference>
<keyword evidence="4" id="KW-0597">Phosphoprotein</keyword>
<name>A0ABT0YN97_9BURK</name>
<evidence type="ECO:0000259" key="6">
    <source>
        <dbReference type="PROSITE" id="PS50110"/>
    </source>
</evidence>
<dbReference type="InterPro" id="IPR001867">
    <property type="entry name" value="OmpR/PhoB-type_DNA-bd"/>
</dbReference>
<evidence type="ECO:0000256" key="1">
    <source>
        <dbReference type="ARBA" id="ARBA00023015"/>
    </source>
</evidence>
<evidence type="ECO:0000256" key="2">
    <source>
        <dbReference type="ARBA" id="ARBA00023125"/>
    </source>
</evidence>
<dbReference type="PROSITE" id="PS50110">
    <property type="entry name" value="RESPONSE_REGULATORY"/>
    <property type="match status" value="1"/>
</dbReference>
<gene>
    <name evidence="8" type="ORF">M8A51_11790</name>
</gene>
<dbReference type="InterPro" id="IPR011006">
    <property type="entry name" value="CheY-like_superfamily"/>
</dbReference>
<dbReference type="InterPro" id="IPR001789">
    <property type="entry name" value="Sig_transdc_resp-reg_receiver"/>
</dbReference>
<evidence type="ECO:0000259" key="7">
    <source>
        <dbReference type="PROSITE" id="PS51755"/>
    </source>
</evidence>
<keyword evidence="1" id="KW-0805">Transcription regulation</keyword>
<feature type="domain" description="Response regulatory" evidence="6">
    <location>
        <begin position="2"/>
        <end position="116"/>
    </location>
</feature>
<accession>A0ABT0YN97</accession>